<dbReference type="EMBL" id="CAKOFQ010006850">
    <property type="protein sequence ID" value="CAH1976676.1"/>
    <property type="molecule type" value="Genomic_DNA"/>
</dbReference>
<sequence length="78" mass="8545">MDVDPEGSEDDGSSTSNPDSTRTAPKIGKQDENLAMSDYSGNSTIERLTTIIEKQAHQIRQHSQQIADQADLQEPQST</sequence>
<proteinExistence type="predicted"/>
<gene>
    <name evidence="2" type="ORF">ACAOBT_LOCUS12267</name>
</gene>
<name>A0A9P0PA64_ACAOB</name>
<dbReference type="AlphaFoldDB" id="A0A9P0PA64"/>
<comment type="caution">
    <text evidence="2">The sequence shown here is derived from an EMBL/GenBank/DDBJ whole genome shotgun (WGS) entry which is preliminary data.</text>
</comment>
<feature type="region of interest" description="Disordered" evidence="1">
    <location>
        <begin position="1"/>
        <end position="41"/>
    </location>
</feature>
<protein>
    <submittedName>
        <fullName evidence="2">Uncharacterized protein</fullName>
    </submittedName>
</protein>
<accession>A0A9P0PA64</accession>
<evidence type="ECO:0000313" key="2">
    <source>
        <dbReference type="EMBL" id="CAH1976676.1"/>
    </source>
</evidence>
<organism evidence="2 3">
    <name type="scientific">Acanthoscelides obtectus</name>
    <name type="common">Bean weevil</name>
    <name type="synonym">Bruchus obtectus</name>
    <dbReference type="NCBI Taxonomy" id="200917"/>
    <lineage>
        <taxon>Eukaryota</taxon>
        <taxon>Metazoa</taxon>
        <taxon>Ecdysozoa</taxon>
        <taxon>Arthropoda</taxon>
        <taxon>Hexapoda</taxon>
        <taxon>Insecta</taxon>
        <taxon>Pterygota</taxon>
        <taxon>Neoptera</taxon>
        <taxon>Endopterygota</taxon>
        <taxon>Coleoptera</taxon>
        <taxon>Polyphaga</taxon>
        <taxon>Cucujiformia</taxon>
        <taxon>Chrysomeloidea</taxon>
        <taxon>Chrysomelidae</taxon>
        <taxon>Bruchinae</taxon>
        <taxon>Bruchini</taxon>
        <taxon>Acanthoscelides</taxon>
    </lineage>
</organism>
<reference evidence="2" key="1">
    <citation type="submission" date="2022-03" db="EMBL/GenBank/DDBJ databases">
        <authorList>
            <person name="Sayadi A."/>
        </authorList>
    </citation>
    <scope>NUCLEOTIDE SEQUENCE</scope>
</reference>
<feature type="compositionally biased region" description="Acidic residues" evidence="1">
    <location>
        <begin position="1"/>
        <end position="12"/>
    </location>
</feature>
<dbReference type="Proteomes" id="UP001152888">
    <property type="component" value="Unassembled WGS sequence"/>
</dbReference>
<evidence type="ECO:0000256" key="1">
    <source>
        <dbReference type="SAM" id="MobiDB-lite"/>
    </source>
</evidence>
<feature type="region of interest" description="Disordered" evidence="1">
    <location>
        <begin position="59"/>
        <end position="78"/>
    </location>
</feature>
<evidence type="ECO:0000313" key="3">
    <source>
        <dbReference type="Proteomes" id="UP001152888"/>
    </source>
</evidence>
<keyword evidence="3" id="KW-1185">Reference proteome</keyword>
<feature type="compositionally biased region" description="Polar residues" evidence="1">
    <location>
        <begin position="13"/>
        <end position="23"/>
    </location>
</feature>